<dbReference type="Gene3D" id="3.40.190.10">
    <property type="entry name" value="Periplasmic binding protein-like II"/>
    <property type="match status" value="2"/>
</dbReference>
<evidence type="ECO:0000313" key="3">
    <source>
        <dbReference type="Proteomes" id="UP000256900"/>
    </source>
</evidence>
<gene>
    <name evidence="2" type="ORF">DES32_1465</name>
</gene>
<protein>
    <submittedName>
        <fullName evidence="2">NitT/TauT family transport system substrate-binding protein</fullName>
    </submittedName>
</protein>
<name>A0A3D9YZM8_9HYPH</name>
<feature type="signal peptide" evidence="1">
    <location>
        <begin position="1"/>
        <end position="23"/>
    </location>
</feature>
<keyword evidence="3" id="KW-1185">Reference proteome</keyword>
<comment type="caution">
    <text evidence="2">The sequence shown here is derived from an EMBL/GenBank/DDBJ whole genome shotgun (WGS) entry which is preliminary data.</text>
</comment>
<proteinExistence type="predicted"/>
<dbReference type="SUPFAM" id="SSF53850">
    <property type="entry name" value="Periplasmic binding protein-like II"/>
    <property type="match status" value="1"/>
</dbReference>
<dbReference type="Pfam" id="PF13379">
    <property type="entry name" value="NMT1_2"/>
    <property type="match status" value="1"/>
</dbReference>
<dbReference type="OrthoDB" id="6788250at2"/>
<dbReference type="PANTHER" id="PTHR30024:SF2">
    <property type="entry name" value="ABC TRANSPORTER SUBSTRATE-BINDING PROTEIN"/>
    <property type="match status" value="1"/>
</dbReference>
<sequence>MKFVRLLTAAAIASAAFTVPLHAEGLIRIVQQFGTVFLPLDVIRDQHLVEKHGKALGIDITTEWHQLSGGAVVNDALLSGNIDIAGAGIGPFLTVWDRTLGTPLEVKIVGALGAQPNLLLTNKASIKTLKDFTKSDKIALPAAGVSVQSRILQIATEQQLGSGHAHDLDSITVTLPHPEAAAGLISGATEISGHVSNSPYQEKELQDPKIHKIFSSYDVLGGKVTPTVLYALVKFQKDNPKTFQAFTDALREATAWIAAHPKEAAETFVRVEKSKLPVAFVEHTLEEPDVIYTVAPLSSKKFADFLYRIGAIKHHPASWKDYVFQELQSENGS</sequence>
<dbReference type="RefSeq" id="WP_115835988.1">
    <property type="nucleotide sequence ID" value="NZ_CP025086.1"/>
</dbReference>
<dbReference type="PANTHER" id="PTHR30024">
    <property type="entry name" value="ALIPHATIC SULFONATES-BINDING PROTEIN-RELATED"/>
    <property type="match status" value="1"/>
</dbReference>
<dbReference type="AlphaFoldDB" id="A0A3D9YZM8"/>
<accession>A0A3D9YZM8</accession>
<keyword evidence="1" id="KW-0732">Signal</keyword>
<organism evidence="2 3">
    <name type="scientific">Methylovirgula ligni</name>
    <dbReference type="NCBI Taxonomy" id="569860"/>
    <lineage>
        <taxon>Bacteria</taxon>
        <taxon>Pseudomonadati</taxon>
        <taxon>Pseudomonadota</taxon>
        <taxon>Alphaproteobacteria</taxon>
        <taxon>Hyphomicrobiales</taxon>
        <taxon>Beijerinckiaceae</taxon>
        <taxon>Methylovirgula</taxon>
    </lineage>
</organism>
<feature type="chain" id="PRO_5017734876" evidence="1">
    <location>
        <begin position="24"/>
        <end position="333"/>
    </location>
</feature>
<evidence type="ECO:0000256" key="1">
    <source>
        <dbReference type="SAM" id="SignalP"/>
    </source>
</evidence>
<dbReference type="Proteomes" id="UP000256900">
    <property type="component" value="Unassembled WGS sequence"/>
</dbReference>
<dbReference type="EMBL" id="QUMO01000002">
    <property type="protein sequence ID" value="REF87835.1"/>
    <property type="molecule type" value="Genomic_DNA"/>
</dbReference>
<reference evidence="2 3" key="1">
    <citation type="submission" date="2018-08" db="EMBL/GenBank/DDBJ databases">
        <title>Genomic Encyclopedia of Type Strains, Phase IV (KMG-IV): sequencing the most valuable type-strain genomes for metagenomic binning, comparative biology and taxonomic classification.</title>
        <authorList>
            <person name="Goeker M."/>
        </authorList>
    </citation>
    <scope>NUCLEOTIDE SEQUENCE [LARGE SCALE GENOMIC DNA]</scope>
    <source>
        <strain evidence="2 3">BW863</strain>
    </source>
</reference>
<evidence type="ECO:0000313" key="2">
    <source>
        <dbReference type="EMBL" id="REF87835.1"/>
    </source>
</evidence>